<protein>
    <submittedName>
        <fullName evidence="1">Uncharacterized protein</fullName>
    </submittedName>
</protein>
<dbReference type="RefSeq" id="WP_340355868.1">
    <property type="nucleotide sequence ID" value="NZ_JBBKZU010000002.1"/>
</dbReference>
<dbReference type="EMBL" id="JBBKZU010000002">
    <property type="protein sequence ID" value="MEJ8810550.1"/>
    <property type="molecule type" value="Genomic_DNA"/>
</dbReference>
<keyword evidence="2" id="KW-1185">Reference proteome</keyword>
<sequence length="102" mass="10622">MAIDLLRRLSASPLPAQFYAPDEVDKVKLLRAAGLVIALTPQAASPSGAAGMESAQVLAITAKGREELARFELPGRPTEGAAAAPSSWKARLGAALSSRFLH</sequence>
<evidence type="ECO:0000313" key="1">
    <source>
        <dbReference type="EMBL" id="MEJ8810550.1"/>
    </source>
</evidence>
<gene>
    <name evidence="1" type="ORF">WKW77_05675</name>
</gene>
<evidence type="ECO:0000313" key="2">
    <source>
        <dbReference type="Proteomes" id="UP001365846"/>
    </source>
</evidence>
<organism evidence="1 2">
    <name type="scientific">Variovorax ureilyticus</name>
    <dbReference type="NCBI Taxonomy" id="1836198"/>
    <lineage>
        <taxon>Bacteria</taxon>
        <taxon>Pseudomonadati</taxon>
        <taxon>Pseudomonadota</taxon>
        <taxon>Betaproteobacteria</taxon>
        <taxon>Burkholderiales</taxon>
        <taxon>Comamonadaceae</taxon>
        <taxon>Variovorax</taxon>
    </lineage>
</organism>
<comment type="caution">
    <text evidence="1">The sequence shown here is derived from an EMBL/GenBank/DDBJ whole genome shotgun (WGS) entry which is preliminary data.</text>
</comment>
<accession>A0ABU8VAF2</accession>
<dbReference type="Proteomes" id="UP001365846">
    <property type="component" value="Unassembled WGS sequence"/>
</dbReference>
<reference evidence="1 2" key="1">
    <citation type="submission" date="2024-03" db="EMBL/GenBank/DDBJ databases">
        <title>Novel species of the genus Variovorax.</title>
        <authorList>
            <person name="Liu Q."/>
            <person name="Xin Y.-H."/>
        </authorList>
    </citation>
    <scope>NUCLEOTIDE SEQUENCE [LARGE SCALE GENOMIC DNA]</scope>
    <source>
        <strain evidence="1 2">KACC 18899</strain>
    </source>
</reference>
<proteinExistence type="predicted"/>
<name>A0ABU8VAF2_9BURK</name>